<dbReference type="Proteomes" id="UP000000600">
    <property type="component" value="Unassembled WGS sequence"/>
</dbReference>
<evidence type="ECO:0008006" key="5">
    <source>
        <dbReference type="Google" id="ProtNLM"/>
    </source>
</evidence>
<keyword evidence="4" id="KW-1185">Reference proteome</keyword>
<sequence length="91" mass="10725">MKTKVIQVFIIYLQIRIFCTFWIIIQQIEQVQPIDQPYLKILQKRILIAVILKTSLTFSRSINNQVNNFAIRSPQPNPQQDQPEGVNQQPF</sequence>
<evidence type="ECO:0000256" key="1">
    <source>
        <dbReference type="SAM" id="MobiDB-lite"/>
    </source>
</evidence>
<reference evidence="3 4" key="1">
    <citation type="journal article" date="2006" name="Nature">
        <title>Global trends of whole-genome duplications revealed by the ciliate Paramecium tetraurelia.</title>
        <authorList>
            <consortium name="Genoscope"/>
            <person name="Aury J.-M."/>
            <person name="Jaillon O."/>
            <person name="Duret L."/>
            <person name="Noel B."/>
            <person name="Jubin C."/>
            <person name="Porcel B.M."/>
            <person name="Segurens B."/>
            <person name="Daubin V."/>
            <person name="Anthouard V."/>
            <person name="Aiach N."/>
            <person name="Arnaiz O."/>
            <person name="Billaut A."/>
            <person name="Beisson J."/>
            <person name="Blanc I."/>
            <person name="Bouhouche K."/>
            <person name="Camara F."/>
            <person name="Duharcourt S."/>
            <person name="Guigo R."/>
            <person name="Gogendeau D."/>
            <person name="Katinka M."/>
            <person name="Keller A.-M."/>
            <person name="Kissmehl R."/>
            <person name="Klotz C."/>
            <person name="Koll F."/>
            <person name="Le Moue A."/>
            <person name="Lepere C."/>
            <person name="Malinsky S."/>
            <person name="Nowacki M."/>
            <person name="Nowak J.K."/>
            <person name="Plattner H."/>
            <person name="Poulain J."/>
            <person name="Ruiz F."/>
            <person name="Serrano V."/>
            <person name="Zagulski M."/>
            <person name="Dessen P."/>
            <person name="Betermier M."/>
            <person name="Weissenbach J."/>
            <person name="Scarpelli C."/>
            <person name="Schachter V."/>
            <person name="Sperling L."/>
            <person name="Meyer E."/>
            <person name="Cohen J."/>
            <person name="Wincker P."/>
        </authorList>
    </citation>
    <scope>NUCLEOTIDE SEQUENCE [LARGE SCALE GENOMIC DNA]</scope>
    <source>
        <strain evidence="3 4">Stock d4-2</strain>
    </source>
</reference>
<proteinExistence type="predicted"/>
<feature type="compositionally biased region" description="Polar residues" evidence="1">
    <location>
        <begin position="78"/>
        <end position="91"/>
    </location>
</feature>
<dbReference type="InParanoid" id="A0DJ17"/>
<dbReference type="EMBL" id="CT868452">
    <property type="protein sequence ID" value="CAK83034.1"/>
    <property type="molecule type" value="Genomic_DNA"/>
</dbReference>
<keyword evidence="2" id="KW-0812">Transmembrane</keyword>
<evidence type="ECO:0000313" key="4">
    <source>
        <dbReference type="Proteomes" id="UP000000600"/>
    </source>
</evidence>
<feature type="region of interest" description="Disordered" evidence="1">
    <location>
        <begin position="70"/>
        <end position="91"/>
    </location>
</feature>
<organism evidence="3 4">
    <name type="scientific">Paramecium tetraurelia</name>
    <dbReference type="NCBI Taxonomy" id="5888"/>
    <lineage>
        <taxon>Eukaryota</taxon>
        <taxon>Sar</taxon>
        <taxon>Alveolata</taxon>
        <taxon>Ciliophora</taxon>
        <taxon>Intramacronucleata</taxon>
        <taxon>Oligohymenophorea</taxon>
        <taxon>Peniculida</taxon>
        <taxon>Parameciidae</taxon>
        <taxon>Paramecium</taxon>
    </lineage>
</organism>
<dbReference type="GeneID" id="5036216"/>
<dbReference type="AlphaFoldDB" id="A0DJ17"/>
<keyword evidence="2" id="KW-0472">Membrane</keyword>
<evidence type="ECO:0000256" key="2">
    <source>
        <dbReference type="SAM" id="Phobius"/>
    </source>
</evidence>
<dbReference type="KEGG" id="ptm:GSPATT00017391001"/>
<dbReference type="RefSeq" id="XP_001450431.1">
    <property type="nucleotide sequence ID" value="XM_001450394.1"/>
</dbReference>
<feature type="transmembrane region" description="Helical" evidence="2">
    <location>
        <begin position="6"/>
        <end position="25"/>
    </location>
</feature>
<name>A0DJ17_PARTE</name>
<protein>
    <recommendedName>
        <fullName evidence="5">Transmembrane protein</fullName>
    </recommendedName>
</protein>
<accession>A0DJ17</accession>
<gene>
    <name evidence="3" type="ORF">GSPATT00017391001</name>
</gene>
<evidence type="ECO:0000313" key="3">
    <source>
        <dbReference type="EMBL" id="CAK83034.1"/>
    </source>
</evidence>
<keyword evidence="2" id="KW-1133">Transmembrane helix</keyword>
<dbReference type="HOGENOM" id="CLU_2431742_0_0_1"/>